<reference evidence="5" key="1">
    <citation type="submission" date="2017-02" db="EMBL/GenBank/DDBJ databases">
        <authorList>
            <person name="Tafer H."/>
            <person name="Lopandic K."/>
        </authorList>
    </citation>
    <scope>NUCLEOTIDE SEQUENCE [LARGE SCALE GENOMIC DNA]</scope>
    <source>
        <strain evidence="5">CBS 366.77</strain>
    </source>
</reference>
<dbReference type="Proteomes" id="UP000266188">
    <property type="component" value="Unassembled WGS sequence"/>
</dbReference>
<keyword evidence="2" id="KW-0732">Signal</keyword>
<feature type="chain" id="PRO_5017422838" evidence="2">
    <location>
        <begin position="23"/>
        <end position="338"/>
    </location>
</feature>
<dbReference type="STRING" id="2070753.A0A3A3A5T7"/>
<dbReference type="AlphaFoldDB" id="A0A3A3A5T7"/>
<dbReference type="CDD" id="cd02652">
    <property type="entry name" value="nuc_hydro_2"/>
    <property type="match status" value="1"/>
</dbReference>
<keyword evidence="5" id="KW-1185">Reference proteome</keyword>
<dbReference type="GO" id="GO:0016799">
    <property type="term" value="F:hydrolase activity, hydrolyzing N-glycosyl compounds"/>
    <property type="evidence" value="ECO:0007669"/>
    <property type="project" value="InterPro"/>
</dbReference>
<proteinExistence type="inferred from homology"/>
<name>A0A3A3A5T7_9EURO</name>
<sequence length="338" mass="37223">MLFFTLVHSLTALVCLGTLSNGATPKKKLIIDTDMFSDVDDTGALLLASTEPSVDLLAVNVNYPSSYSVLAVGSMLGHYGYSDVPIGSLRPIMNDTFFDDNTFENGEYASKVSYHWGSQSSLAWGEADKAWDPVKLYRKVLAEQDDNSVTISSIGFFDNLSGLLESTPDSYSDLSGHELAKKKVKELVIMGGQYPSGREFNFYGCSPSVTAHVVNNWPGRMVFSGHELGINVMTAARFTVEGPKCDPSRAAYEWYSGYNKTRPGWDPLTTLYAIHGFGDLFEFGNDGGHNYVYANGSNVWLPESKEYPQHYLKLKVSDEKAGKVLDQLFIDGARQACQ</sequence>
<dbReference type="EMBL" id="MVGC01000050">
    <property type="protein sequence ID" value="RJE25335.1"/>
    <property type="molecule type" value="Genomic_DNA"/>
</dbReference>
<accession>A0A3A3A5T7</accession>
<dbReference type="PANTHER" id="PTHR43264:SF1">
    <property type="entry name" value="INOSINE_URIDINE-PREFERRING NUCLEOSIDE HYDROLASE DOMAIN-CONTAINING PROTEIN"/>
    <property type="match status" value="1"/>
</dbReference>
<evidence type="ECO:0000259" key="3">
    <source>
        <dbReference type="Pfam" id="PF01156"/>
    </source>
</evidence>
<dbReference type="Pfam" id="PF01156">
    <property type="entry name" value="IU_nuc_hydro"/>
    <property type="match status" value="1"/>
</dbReference>
<keyword evidence="4" id="KW-0378">Hydrolase</keyword>
<feature type="domain" description="Inosine/uridine-preferring nucleoside hydrolase" evidence="3">
    <location>
        <begin position="29"/>
        <end position="275"/>
    </location>
</feature>
<evidence type="ECO:0000313" key="5">
    <source>
        <dbReference type="Proteomes" id="UP000266188"/>
    </source>
</evidence>
<dbReference type="SUPFAM" id="SSF53590">
    <property type="entry name" value="Nucleoside hydrolase"/>
    <property type="match status" value="1"/>
</dbReference>
<dbReference type="InterPro" id="IPR036452">
    <property type="entry name" value="Ribo_hydro-like"/>
</dbReference>
<dbReference type="InterPro" id="IPR001910">
    <property type="entry name" value="Inosine/uridine_hydrolase_dom"/>
</dbReference>
<dbReference type="PANTHER" id="PTHR43264">
    <property type="match status" value="1"/>
</dbReference>
<dbReference type="Gene3D" id="3.90.245.10">
    <property type="entry name" value="Ribonucleoside hydrolase-like"/>
    <property type="match status" value="1"/>
</dbReference>
<protein>
    <submittedName>
        <fullName evidence="4">Inosine-uridine preferring nucleoside hydrolase</fullName>
    </submittedName>
</protein>
<evidence type="ECO:0000313" key="4">
    <source>
        <dbReference type="EMBL" id="RJE25335.1"/>
    </source>
</evidence>
<dbReference type="OrthoDB" id="187522at2759"/>
<evidence type="ECO:0000256" key="2">
    <source>
        <dbReference type="SAM" id="SignalP"/>
    </source>
</evidence>
<comment type="similarity">
    <text evidence="1">Belongs to the IUNH family.</text>
</comment>
<evidence type="ECO:0000256" key="1">
    <source>
        <dbReference type="ARBA" id="ARBA00009176"/>
    </source>
</evidence>
<organism evidence="4 5">
    <name type="scientific">Aspergillus sclerotialis</name>
    <dbReference type="NCBI Taxonomy" id="2070753"/>
    <lineage>
        <taxon>Eukaryota</taxon>
        <taxon>Fungi</taxon>
        <taxon>Dikarya</taxon>
        <taxon>Ascomycota</taxon>
        <taxon>Pezizomycotina</taxon>
        <taxon>Eurotiomycetes</taxon>
        <taxon>Eurotiomycetidae</taxon>
        <taxon>Eurotiales</taxon>
        <taxon>Aspergillaceae</taxon>
        <taxon>Aspergillus</taxon>
        <taxon>Aspergillus subgen. Polypaecilum</taxon>
    </lineage>
</organism>
<gene>
    <name evidence="4" type="ORF">PHISCL_02298</name>
</gene>
<feature type="signal peptide" evidence="2">
    <location>
        <begin position="1"/>
        <end position="22"/>
    </location>
</feature>
<comment type="caution">
    <text evidence="4">The sequence shown here is derived from an EMBL/GenBank/DDBJ whole genome shotgun (WGS) entry which is preliminary data.</text>
</comment>